<evidence type="ECO:0000313" key="8">
    <source>
        <dbReference type="Proteomes" id="UP000675664"/>
    </source>
</evidence>
<dbReference type="InterPro" id="IPR028261">
    <property type="entry name" value="DPD_II"/>
</dbReference>
<dbReference type="PROSITE" id="PS00198">
    <property type="entry name" value="4FE4S_FER_1"/>
    <property type="match status" value="1"/>
</dbReference>
<dbReference type="Pfam" id="PF13450">
    <property type="entry name" value="NAD_binding_8"/>
    <property type="match status" value="1"/>
</dbReference>
<dbReference type="Pfam" id="PF02754">
    <property type="entry name" value="CCG"/>
    <property type="match status" value="1"/>
</dbReference>
<comment type="caution">
    <text evidence="7">The sequence shown here is derived from an EMBL/GenBank/DDBJ whole genome shotgun (WGS) entry which is preliminary data.</text>
</comment>
<dbReference type="RefSeq" id="WP_227018053.1">
    <property type="nucleotide sequence ID" value="NZ_JAGSND010000004.1"/>
</dbReference>
<evidence type="ECO:0000256" key="5">
    <source>
        <dbReference type="ARBA" id="ARBA00023014"/>
    </source>
</evidence>
<evidence type="ECO:0000259" key="6">
    <source>
        <dbReference type="PROSITE" id="PS51379"/>
    </source>
</evidence>
<keyword evidence="5" id="KW-0411">Iron-sulfur</keyword>
<dbReference type="InterPro" id="IPR051460">
    <property type="entry name" value="HdrC_iron-sulfur_subunit"/>
</dbReference>
<evidence type="ECO:0000256" key="2">
    <source>
        <dbReference type="ARBA" id="ARBA00022723"/>
    </source>
</evidence>
<keyword evidence="8" id="KW-1185">Reference proteome</keyword>
<dbReference type="SUPFAM" id="SSF51905">
    <property type="entry name" value="FAD/NAD(P)-binding domain"/>
    <property type="match status" value="1"/>
</dbReference>
<dbReference type="Pfam" id="PF13534">
    <property type="entry name" value="Fer4_17"/>
    <property type="match status" value="1"/>
</dbReference>
<keyword evidence="4" id="KW-0408">Iron</keyword>
<dbReference type="GO" id="GO:0046872">
    <property type="term" value="F:metal ion binding"/>
    <property type="evidence" value="ECO:0007669"/>
    <property type="project" value="UniProtKB-KW"/>
</dbReference>
<dbReference type="NCBIfam" id="NF045663">
    <property type="entry name" value="diclust_near_Sec"/>
    <property type="match status" value="1"/>
</dbReference>
<dbReference type="GO" id="GO:0005886">
    <property type="term" value="C:plasma membrane"/>
    <property type="evidence" value="ECO:0007669"/>
    <property type="project" value="TreeGrafter"/>
</dbReference>
<protein>
    <submittedName>
        <fullName evidence="7">NAD(P)-binding protein</fullName>
    </submittedName>
</protein>
<dbReference type="SUPFAM" id="SSF46548">
    <property type="entry name" value="alpha-helical ferredoxin"/>
    <property type="match status" value="2"/>
</dbReference>
<dbReference type="PANTHER" id="PTHR43255">
    <property type="entry name" value="IRON-SULFUR-BINDING OXIDOREDUCTASE FADF-RELATED-RELATED"/>
    <property type="match status" value="1"/>
</dbReference>
<proteinExistence type="predicted"/>
<dbReference type="GO" id="GO:0016491">
    <property type="term" value="F:oxidoreductase activity"/>
    <property type="evidence" value="ECO:0007669"/>
    <property type="project" value="UniProtKB-KW"/>
</dbReference>
<dbReference type="InterPro" id="IPR004017">
    <property type="entry name" value="Cys_rich_dom"/>
</dbReference>
<dbReference type="GO" id="GO:0051539">
    <property type="term" value="F:4 iron, 4 sulfur cluster binding"/>
    <property type="evidence" value="ECO:0007669"/>
    <property type="project" value="UniProtKB-KW"/>
</dbReference>
<reference evidence="7" key="2">
    <citation type="submission" date="2021-04" db="EMBL/GenBank/DDBJ databases">
        <authorList>
            <person name="Liu J."/>
        </authorList>
    </citation>
    <scope>NUCLEOTIDE SEQUENCE</scope>
    <source>
        <strain evidence="7">BAD-6</strain>
    </source>
</reference>
<feature type="domain" description="4Fe-4S ferredoxin-type" evidence="6">
    <location>
        <begin position="343"/>
        <end position="371"/>
    </location>
</feature>
<evidence type="ECO:0000256" key="4">
    <source>
        <dbReference type="ARBA" id="ARBA00023004"/>
    </source>
</evidence>
<keyword evidence="2" id="KW-0479">Metal-binding</keyword>
<dbReference type="InterPro" id="IPR009051">
    <property type="entry name" value="Helical_ferredxn"/>
</dbReference>
<dbReference type="PANTHER" id="PTHR43255:SF1">
    <property type="entry name" value="IRON-SULFUR-BINDING OXIDOREDUCTASE FADF-RELATED"/>
    <property type="match status" value="1"/>
</dbReference>
<dbReference type="InterPro" id="IPR036188">
    <property type="entry name" value="FAD/NAD-bd_sf"/>
</dbReference>
<accession>A0A8J7VZF2</accession>
<dbReference type="Gene3D" id="3.40.50.720">
    <property type="entry name" value="NAD(P)-binding Rossmann-like Domain"/>
    <property type="match status" value="1"/>
</dbReference>
<dbReference type="EMBL" id="JAGSND010000004">
    <property type="protein sequence ID" value="MBR0597929.1"/>
    <property type="molecule type" value="Genomic_DNA"/>
</dbReference>
<gene>
    <name evidence="7" type="ORF">KCX82_08600</name>
</gene>
<keyword evidence="1" id="KW-0004">4Fe-4S</keyword>
<keyword evidence="3" id="KW-0560">Oxidoreductase</keyword>
<reference evidence="7" key="1">
    <citation type="submission" date="2021-04" db="EMBL/GenBank/DDBJ databases">
        <title>Sinoanaerobacter chloroacetimidivorans sp. nov., an obligate anaerobic bacterium isolated from anaerobic sludge.</title>
        <authorList>
            <person name="Bao Y."/>
        </authorList>
    </citation>
    <scope>NUCLEOTIDE SEQUENCE</scope>
    <source>
        <strain evidence="7">BAD-6</strain>
    </source>
</reference>
<dbReference type="PROSITE" id="PS51379">
    <property type="entry name" value="4FE4S_FER_2"/>
    <property type="match status" value="1"/>
</dbReference>
<sequence>MEKYLKNFKNCLQKEIPYCAAACPFHIDMLDFIEKMKRGGFKAAFKTYRNAVGFPMIASTLCHEPCKGVCPRKDMDSAVELGMLEKACVAYAGDRTPTDYNLPMKKKKVAVIGAGISGLACALRLCMKKYEVEIFESADRIGGSLWKHMDSAVFLADIEEQFKHEQYALHFHTPIQKVEDLGSGNYDAVYVATGQGGTDFGLLSAVRGAGDPYCTQYGAAGWFAGGGLIGDTGIYALAGGLHIGTVIDNFLKTGNLLYPKNIQQTAMCLNPANIKYAAPVKAADGKAYREEEAQREAARCIECQCDFCRTYCDLTDFYNKWPLRIRDEIMATTLPGSADVKATPAKRLLSTCNQCGLCKETCPEDIDLGGLILAGRQSMHRQKKAPWVFHDFWLRDMDFANGESAAVVKLPPGYSIGSYAFFPGCQLGASDPDLVRSTYSYLLDRQPDTGLLLRCCGAPAEWSGDTDKHQEELAIIRKNWEELGKPVLILACPTCKKKFQSHLADIPVISLYEIMAEWGGEIPAEFSAENQAHQEHQRIKTYSIFDPCASRDEDSMKEAVRRLAADTGYPLKPLPENEAFPRCCGYGGQPGIANPEYVDFVVKKRIHESDHPYITYCINCRDIFRQAGKEAIHILELLFDKGVTFEKQATISERRENRIELKKNLLKEFWKEEMREEEKRPIKVNVPAELAEKLNKERILEEDVIEVVDFCQRTGRRVYQPERGVFSGYREIGFMTYWVEYRETSEENTFGLVNAYAHRMKIELEAVWNGRKTDLDL</sequence>
<name>A0A8J7VZF2_9FIRM</name>
<dbReference type="Proteomes" id="UP000675664">
    <property type="component" value="Unassembled WGS sequence"/>
</dbReference>
<dbReference type="Gene3D" id="1.10.1060.10">
    <property type="entry name" value="Alpha-helical ferredoxin"/>
    <property type="match status" value="2"/>
</dbReference>
<dbReference type="Pfam" id="PF14691">
    <property type="entry name" value="Fer4_20"/>
    <property type="match status" value="1"/>
</dbReference>
<dbReference type="AlphaFoldDB" id="A0A8J7VZF2"/>
<organism evidence="7 8">
    <name type="scientific">Sinanaerobacter chloroacetimidivorans</name>
    <dbReference type="NCBI Taxonomy" id="2818044"/>
    <lineage>
        <taxon>Bacteria</taxon>
        <taxon>Bacillati</taxon>
        <taxon>Bacillota</taxon>
        <taxon>Clostridia</taxon>
        <taxon>Peptostreptococcales</taxon>
        <taxon>Anaerovoracaceae</taxon>
        <taxon>Sinanaerobacter</taxon>
    </lineage>
</organism>
<evidence type="ECO:0000256" key="3">
    <source>
        <dbReference type="ARBA" id="ARBA00023002"/>
    </source>
</evidence>
<evidence type="ECO:0000256" key="1">
    <source>
        <dbReference type="ARBA" id="ARBA00022485"/>
    </source>
</evidence>
<evidence type="ECO:0000313" key="7">
    <source>
        <dbReference type="EMBL" id="MBR0597929.1"/>
    </source>
</evidence>
<dbReference type="InterPro" id="IPR017900">
    <property type="entry name" value="4Fe4S_Fe_S_CS"/>
</dbReference>
<dbReference type="InterPro" id="IPR017896">
    <property type="entry name" value="4Fe4S_Fe-S-bd"/>
</dbReference>